<feature type="region of interest" description="Disordered" evidence="11">
    <location>
        <begin position="383"/>
        <end position="406"/>
    </location>
</feature>
<dbReference type="GO" id="GO:0003777">
    <property type="term" value="F:microtubule motor activity"/>
    <property type="evidence" value="ECO:0007669"/>
    <property type="project" value="InterPro"/>
</dbReference>
<dbReference type="PANTHER" id="PTHR47969:SF25">
    <property type="entry name" value="KINESIN MOTOR DOMAIN-CONTAINING PROTEIN"/>
    <property type="match status" value="1"/>
</dbReference>
<evidence type="ECO:0000256" key="7">
    <source>
        <dbReference type="ARBA" id="ARBA00023212"/>
    </source>
</evidence>
<accession>A0AAN8LIF7</accession>
<evidence type="ECO:0000313" key="13">
    <source>
        <dbReference type="EMBL" id="KAK6312872.1"/>
    </source>
</evidence>
<dbReference type="SUPFAM" id="SSF52540">
    <property type="entry name" value="P-loop containing nucleoside triphosphate hydrolases"/>
    <property type="match status" value="1"/>
</dbReference>
<feature type="coiled-coil region" evidence="10">
    <location>
        <begin position="498"/>
        <end position="543"/>
    </location>
</feature>
<dbReference type="FunFam" id="3.40.850.10:FF:000019">
    <property type="entry name" value="Kinesin-like protein KIN-5D"/>
    <property type="match status" value="1"/>
</dbReference>
<feature type="region of interest" description="Disordered" evidence="11">
    <location>
        <begin position="1062"/>
        <end position="1096"/>
    </location>
</feature>
<keyword evidence="4 9" id="KW-0547">Nucleotide-binding</keyword>
<keyword evidence="7" id="KW-0206">Cytoskeleton</keyword>
<comment type="subcellular location">
    <subcellularLocation>
        <location evidence="1">Cytoplasm</location>
        <location evidence="1">Cytoskeleton</location>
    </subcellularLocation>
</comment>
<evidence type="ECO:0000256" key="4">
    <source>
        <dbReference type="ARBA" id="ARBA00022741"/>
    </source>
</evidence>
<feature type="compositionally biased region" description="Acidic residues" evidence="11">
    <location>
        <begin position="640"/>
        <end position="649"/>
    </location>
</feature>
<name>A0AAN8LIF7_9TELE</name>
<reference evidence="13 14" key="1">
    <citation type="submission" date="2021-04" db="EMBL/GenBank/DDBJ databases">
        <authorList>
            <person name="De Guttry C."/>
            <person name="Zahm M."/>
            <person name="Klopp C."/>
            <person name="Cabau C."/>
            <person name="Louis A."/>
            <person name="Berthelot C."/>
            <person name="Parey E."/>
            <person name="Roest Crollius H."/>
            <person name="Montfort J."/>
            <person name="Robinson-Rechavi M."/>
            <person name="Bucao C."/>
            <person name="Bouchez O."/>
            <person name="Gislard M."/>
            <person name="Lluch J."/>
            <person name="Milhes M."/>
            <person name="Lampietro C."/>
            <person name="Lopez Roques C."/>
            <person name="Donnadieu C."/>
            <person name="Braasch I."/>
            <person name="Desvignes T."/>
            <person name="Postlethwait J."/>
            <person name="Bobe J."/>
            <person name="Wedekind C."/>
            <person name="Guiguen Y."/>
        </authorList>
    </citation>
    <scope>NUCLEOTIDE SEQUENCE [LARGE SCALE GENOMIC DNA]</scope>
    <source>
        <strain evidence="13">Cs_M1</strain>
        <tissue evidence="13">Blood</tissue>
    </source>
</reference>
<evidence type="ECO:0000256" key="1">
    <source>
        <dbReference type="ARBA" id="ARBA00004245"/>
    </source>
</evidence>
<dbReference type="PROSITE" id="PS00411">
    <property type="entry name" value="KINESIN_MOTOR_1"/>
    <property type="match status" value="1"/>
</dbReference>
<dbReference type="PROSITE" id="PS50067">
    <property type="entry name" value="KINESIN_MOTOR_2"/>
    <property type="match status" value="1"/>
</dbReference>
<evidence type="ECO:0000256" key="9">
    <source>
        <dbReference type="PROSITE-ProRule" id="PRU00283"/>
    </source>
</evidence>
<sequence length="1147" mass="129598">MLPASGLVMGEVCVRVAVRVRPLLPKEVLHNHQVCVRVVPDSAQVMLGSDRTFSFDHVFGPTASQDQFYESCVKSLVASLVDGYNATVFAYGQTGSGKTYTLGGGHIASLPEEESGIIGQVAAELFVLLGERRAADVRAAADVRVSYVELYREELRDLLELHTAHRELHIREDDRGNIVVVGARETVITSAEELQSILEAGNALRHTGPTQMNERSSRSHAIVTVQLTQHNHDDGSVRSSKLHLVDLAGSERAARTGNTGLRLKESVHINTGLLALGNVIRALSDPHRRGNHVPYRDAKITRLLRDSLGGTAHTLMVACVSPSHHSVTETLSVLQFASRARHVKNQPGLCPARVCPGWQPGEARVEELEQEVQTLKEALRERNKTGGGVTMTDSSKQAPQEERDDRGAGLVEEPQYCCLAQDATFILEELQSSTLSPALQQRLQEWLERHEELSHSCHTDHQHPVGDTGDEPHHITILQLRRELRKCQDTLAIDEQVFDQREAELQQVQKQVQTLLQEKQRHLQSLQEEREHRRKQSEQLVEQQLLIDRLHGDLLTSRMGSSGASLETGASGKSARRPHSVPQISQGQGHCGTRKIHTSPPACSLERVMAAFKTRSQLLLAQIEERDEVLCPQRAQEERREEEEEEEEQGGSKGFRCSMNRTWTSRQNPACFNQNQTQNTSLDQIQDVLQLPQPSKLPTEREERRVRQSQTVNLQRLMQAETQIRASLQTSGSRDLHRTKDLGTDKMAVFQNGACKDSEEKLSERRTWLEQEEEGALQRRRSLQELEEELRHREEVLQHREACVQERKQLQIKRLRSSQALSQDLLRVSARLGALDQELEERGGVRRRQSSPTEGLCGVSMEELLKERESLRQRRDTLDTQLRDGSVLTPEEEHALLQLEEALEALDAAVEFKNRSIQERQRELGDTSNPAYGDNDVMRALRELPLPEASALLVKYFNKVLCLRESERRLQLRCEELQLQSGEQEAATREMEAALQRLTLDTDRRLTEQNREHQHSIQLLLQQRREGGSGDSDQAVQARLQQLERDLFFYKSSSRELKRKLRELVTDSLPPQAPDLQTQGRKEASDGAGDSLSLQTPRVELAPVRLSRRELRQLLPSDLCSTRVRSALRASRGSFQEDSIEVSRNTY</sequence>
<dbReference type="InterPro" id="IPR027417">
    <property type="entry name" value="P-loop_NTPase"/>
</dbReference>
<feature type="region of interest" description="Disordered" evidence="11">
    <location>
        <begin position="558"/>
        <end position="598"/>
    </location>
</feature>
<dbReference type="GO" id="GO:0005874">
    <property type="term" value="C:microtubule"/>
    <property type="evidence" value="ECO:0007669"/>
    <property type="project" value="UniProtKB-KW"/>
</dbReference>
<dbReference type="InterPro" id="IPR027640">
    <property type="entry name" value="Kinesin-like_fam"/>
</dbReference>
<dbReference type="EMBL" id="JAGTTL010000014">
    <property type="protein sequence ID" value="KAK6312872.1"/>
    <property type="molecule type" value="Genomic_DNA"/>
</dbReference>
<feature type="region of interest" description="Disordered" evidence="11">
    <location>
        <begin position="632"/>
        <end position="659"/>
    </location>
</feature>
<dbReference type="GO" id="GO:0005875">
    <property type="term" value="C:microtubule associated complex"/>
    <property type="evidence" value="ECO:0007669"/>
    <property type="project" value="TreeGrafter"/>
</dbReference>
<dbReference type="GO" id="GO:0007052">
    <property type="term" value="P:mitotic spindle organization"/>
    <property type="evidence" value="ECO:0007669"/>
    <property type="project" value="TreeGrafter"/>
</dbReference>
<dbReference type="SMART" id="SM00129">
    <property type="entry name" value="KISc"/>
    <property type="match status" value="1"/>
</dbReference>
<keyword evidence="2" id="KW-0963">Cytoplasm</keyword>
<gene>
    <name evidence="13" type="ORF">J4Q44_G00162190</name>
</gene>
<dbReference type="InterPro" id="IPR001752">
    <property type="entry name" value="Kinesin_motor_dom"/>
</dbReference>
<organism evidence="13 14">
    <name type="scientific">Coregonus suidteri</name>
    <dbReference type="NCBI Taxonomy" id="861788"/>
    <lineage>
        <taxon>Eukaryota</taxon>
        <taxon>Metazoa</taxon>
        <taxon>Chordata</taxon>
        <taxon>Craniata</taxon>
        <taxon>Vertebrata</taxon>
        <taxon>Euteleostomi</taxon>
        <taxon>Actinopterygii</taxon>
        <taxon>Neopterygii</taxon>
        <taxon>Teleostei</taxon>
        <taxon>Protacanthopterygii</taxon>
        <taxon>Salmoniformes</taxon>
        <taxon>Salmonidae</taxon>
        <taxon>Coregoninae</taxon>
        <taxon>Coregonus</taxon>
    </lineage>
</organism>
<dbReference type="GO" id="GO:0005524">
    <property type="term" value="F:ATP binding"/>
    <property type="evidence" value="ECO:0007669"/>
    <property type="project" value="UniProtKB-UniRule"/>
</dbReference>
<dbReference type="InterPro" id="IPR019821">
    <property type="entry name" value="Kinesin_motor_CS"/>
</dbReference>
<evidence type="ECO:0000256" key="10">
    <source>
        <dbReference type="SAM" id="Coils"/>
    </source>
</evidence>
<dbReference type="PANTHER" id="PTHR47969">
    <property type="entry name" value="CHROMOSOME-ASSOCIATED KINESIN KIF4A-RELATED"/>
    <property type="match status" value="1"/>
</dbReference>
<dbReference type="GO" id="GO:0051231">
    <property type="term" value="P:spindle elongation"/>
    <property type="evidence" value="ECO:0007669"/>
    <property type="project" value="TreeGrafter"/>
</dbReference>
<feature type="domain" description="Kinesin motor" evidence="12">
    <location>
        <begin position="13"/>
        <end position="343"/>
    </location>
</feature>
<keyword evidence="5 9" id="KW-0067">ATP-binding</keyword>
<keyword evidence="14" id="KW-1185">Reference proteome</keyword>
<dbReference type="AlphaFoldDB" id="A0AAN8LIF7"/>
<dbReference type="Proteomes" id="UP001356427">
    <property type="component" value="Unassembled WGS sequence"/>
</dbReference>
<keyword evidence="6 9" id="KW-0505">Motor protein</keyword>
<feature type="binding site" evidence="9">
    <location>
        <begin position="92"/>
        <end position="99"/>
    </location>
    <ligand>
        <name>ATP</name>
        <dbReference type="ChEBI" id="CHEBI:30616"/>
    </ligand>
</feature>
<evidence type="ECO:0000256" key="11">
    <source>
        <dbReference type="SAM" id="MobiDB-lite"/>
    </source>
</evidence>
<comment type="caution">
    <text evidence="13">The sequence shown here is derived from an EMBL/GenBank/DDBJ whole genome shotgun (WGS) entry which is preliminary data.</text>
</comment>
<evidence type="ECO:0000256" key="2">
    <source>
        <dbReference type="ARBA" id="ARBA00022490"/>
    </source>
</evidence>
<dbReference type="Gene3D" id="3.40.850.10">
    <property type="entry name" value="Kinesin motor domain"/>
    <property type="match status" value="1"/>
</dbReference>
<evidence type="ECO:0000256" key="3">
    <source>
        <dbReference type="ARBA" id="ARBA00022701"/>
    </source>
</evidence>
<protein>
    <recommendedName>
        <fullName evidence="12">Kinesin motor domain-containing protein</fullName>
    </recommendedName>
</protein>
<evidence type="ECO:0000313" key="14">
    <source>
        <dbReference type="Proteomes" id="UP001356427"/>
    </source>
</evidence>
<dbReference type="GO" id="GO:0008017">
    <property type="term" value="F:microtubule binding"/>
    <property type="evidence" value="ECO:0007669"/>
    <property type="project" value="InterPro"/>
</dbReference>
<dbReference type="Pfam" id="PF00225">
    <property type="entry name" value="Kinesin"/>
    <property type="match status" value="1"/>
</dbReference>
<dbReference type="GO" id="GO:0007018">
    <property type="term" value="P:microtubule-based movement"/>
    <property type="evidence" value="ECO:0007669"/>
    <property type="project" value="InterPro"/>
</dbReference>
<evidence type="ECO:0000259" key="12">
    <source>
        <dbReference type="PROSITE" id="PS50067"/>
    </source>
</evidence>
<keyword evidence="3" id="KW-0493">Microtubule</keyword>
<dbReference type="InterPro" id="IPR036961">
    <property type="entry name" value="Kinesin_motor_dom_sf"/>
</dbReference>
<proteinExistence type="inferred from homology"/>
<evidence type="ECO:0000256" key="8">
    <source>
        <dbReference type="ARBA" id="ARBA00034704"/>
    </source>
</evidence>
<keyword evidence="10" id="KW-0175">Coiled coil</keyword>
<comment type="similarity">
    <text evidence="8">Belongs to the TRAFAC class myosin-kinesin ATPase superfamily. Kinesin family. KIN-5/BimC subfamily.</text>
</comment>
<feature type="coiled-coil region" evidence="10">
    <location>
        <begin position="861"/>
        <end position="916"/>
    </location>
</feature>
<evidence type="ECO:0000256" key="5">
    <source>
        <dbReference type="ARBA" id="ARBA00022840"/>
    </source>
</evidence>
<evidence type="ECO:0000256" key="6">
    <source>
        <dbReference type="ARBA" id="ARBA00023175"/>
    </source>
</evidence>
<dbReference type="PRINTS" id="PR00380">
    <property type="entry name" value="KINESINHEAVY"/>
</dbReference>